<dbReference type="InterPro" id="IPR001117">
    <property type="entry name" value="Cu-oxidase_2nd"/>
</dbReference>
<dbReference type="InterPro" id="IPR023210">
    <property type="entry name" value="NADP_OxRdtase_dom"/>
</dbReference>
<dbReference type="SUPFAM" id="SSF49503">
    <property type="entry name" value="Cupredoxins"/>
    <property type="match status" value="3"/>
</dbReference>
<evidence type="ECO:0000256" key="6">
    <source>
        <dbReference type="ARBA" id="ARBA00023180"/>
    </source>
</evidence>
<evidence type="ECO:0000256" key="3">
    <source>
        <dbReference type="ARBA" id="ARBA00022729"/>
    </source>
</evidence>
<organism evidence="12 13">
    <name type="scientific">Purpureocillium lavendulum</name>
    <dbReference type="NCBI Taxonomy" id="1247861"/>
    <lineage>
        <taxon>Eukaryota</taxon>
        <taxon>Fungi</taxon>
        <taxon>Dikarya</taxon>
        <taxon>Ascomycota</taxon>
        <taxon>Pezizomycotina</taxon>
        <taxon>Sordariomycetes</taxon>
        <taxon>Hypocreomycetidae</taxon>
        <taxon>Hypocreales</taxon>
        <taxon>Ophiocordycipitaceae</taxon>
        <taxon>Purpureocillium</taxon>
    </lineage>
</organism>
<dbReference type="Gene3D" id="2.60.40.420">
    <property type="entry name" value="Cupredoxins - blue copper proteins"/>
    <property type="match status" value="3"/>
</dbReference>
<dbReference type="CDD" id="cd19077">
    <property type="entry name" value="AKR_AKR8A1-2"/>
    <property type="match status" value="1"/>
</dbReference>
<dbReference type="InterPro" id="IPR017762">
    <property type="entry name" value="Multicopper_oxidase_fun"/>
</dbReference>
<sequence length="962" mass="106384">MTVQVTGKPVGPIGFGLLGLTISAALSDEQRFAAIKAALESGCNYFNGGEFYGTPEENSLTLLNQYLAAHPEDADRIVLNVKGGLGPNHTPAGSRKDVAKSIDNVLRLLGPQGRIAQFEVGRKDPNVDYEEETLATIDEYVKSGKIGGISLSEVSAATIRSAAKRFKITGVETELSLFHTDPLTNGILETCGELGIPVIAYSAPLGRGFLGGQLKSLDDLPANDRKRIFPRFQENNFYKNLELVRAVEDIAKRKGCTIGQIAIGWVVAMSRRPGMPTIIPIPGSSKPERVRENATLVDLTDAELKEIDEILKAFVPAGERYPERFMAPKDSGLGLRERTCWLLRVIYSIDCRLDAVLRVTRQDISVGGFVRSTALVNGTTPGPALRIPENEIVWIRVYNDMKEDNLTMHWHGLGQAAYPFSDGTPLASQWPIPPMHFFDYELKSPRGSAGTYYYHSHVGFQANTAAGPLIVQDDRSAPAPYHYDDERIIFLQEYWNKTDAEMESGLEATPLIWYAEPNTWLVNGQGISAYSGTDSASRALHVIDVTPGKTYRFRLIAATSLSIALFGFEEHKDFKIVAADGHYTKPHPVELLQMGSGQRLDALFAAKTCEELHDLGRLDFYMQLESRDRDAVVETYAILRYANTCGFSRRMLNRLSERENPTAAPLKLPPTISGYLDYVLRPLDRDREANRAPTAAEVTRRVFIKLQEIQNQYYIWQVNDNTWTEHGADPLPHTTPREPYLVALYRNQTEHLPDYDAAVANGGLDPRTRTYPVRMGEVIEVIWQQFGARQLDAGGRGGALDTHPLHAHGAHYWDMGGGDGAWDAATMEARLLGGAGAGSGSGSDSGSDSGSGWEPEPEPVPEPVRRDTTVLYRYGEWTPARDEAPQGWRAWRLRAEQAGVWMVHCHTLQHMVEGMQTVWVHGDAADLMRVGPVDAQGYLEYGGDVYGNGSHAPRVVHFHDVG</sequence>
<evidence type="ECO:0000256" key="2">
    <source>
        <dbReference type="ARBA" id="ARBA00022723"/>
    </source>
</evidence>
<keyword evidence="5" id="KW-0186">Copper</keyword>
<evidence type="ECO:0000259" key="11">
    <source>
        <dbReference type="Pfam" id="PF07732"/>
    </source>
</evidence>
<evidence type="ECO:0000259" key="9">
    <source>
        <dbReference type="Pfam" id="PF00394"/>
    </source>
</evidence>
<dbReference type="NCBIfam" id="TIGR03390">
    <property type="entry name" value="ascorbOXfungal"/>
    <property type="match status" value="1"/>
</dbReference>
<keyword evidence="2" id="KW-0479">Metal-binding</keyword>
<keyword evidence="6" id="KW-0325">Glycoprotein</keyword>
<dbReference type="GO" id="GO:0005507">
    <property type="term" value="F:copper ion binding"/>
    <property type="evidence" value="ECO:0007669"/>
    <property type="project" value="InterPro"/>
</dbReference>
<dbReference type="EMBL" id="JAQHRD010000003">
    <property type="protein sequence ID" value="KAJ6443434.1"/>
    <property type="molecule type" value="Genomic_DNA"/>
</dbReference>
<keyword evidence="13" id="KW-1185">Reference proteome</keyword>
<dbReference type="PROSITE" id="PS00079">
    <property type="entry name" value="MULTICOPPER_OXIDASE1"/>
    <property type="match status" value="1"/>
</dbReference>
<evidence type="ECO:0000313" key="12">
    <source>
        <dbReference type="EMBL" id="KAJ6443434.1"/>
    </source>
</evidence>
<dbReference type="PROSITE" id="PS00080">
    <property type="entry name" value="MULTICOPPER_OXIDASE2"/>
    <property type="match status" value="1"/>
</dbReference>
<feature type="domain" description="Plastocyanin-like" evidence="11">
    <location>
        <begin position="359"/>
        <end position="475"/>
    </location>
</feature>
<feature type="domain" description="Plastocyanin-like" evidence="9">
    <location>
        <begin position="486"/>
        <end position="642"/>
    </location>
</feature>
<dbReference type="InterPro" id="IPR033138">
    <property type="entry name" value="Cu_oxidase_CS"/>
</dbReference>
<dbReference type="InterPro" id="IPR008972">
    <property type="entry name" value="Cupredoxin"/>
</dbReference>
<dbReference type="PANTHER" id="PTHR11709">
    <property type="entry name" value="MULTI-COPPER OXIDASE"/>
    <property type="match status" value="1"/>
</dbReference>
<dbReference type="GO" id="GO:0016491">
    <property type="term" value="F:oxidoreductase activity"/>
    <property type="evidence" value="ECO:0007669"/>
    <property type="project" value="UniProtKB-KW"/>
</dbReference>
<evidence type="ECO:0000256" key="5">
    <source>
        <dbReference type="ARBA" id="ARBA00023008"/>
    </source>
</evidence>
<dbReference type="InterPro" id="IPR036812">
    <property type="entry name" value="NAD(P)_OxRdtase_dom_sf"/>
</dbReference>
<dbReference type="AlphaFoldDB" id="A0AB34FX23"/>
<dbReference type="InterPro" id="IPR045087">
    <property type="entry name" value="Cu-oxidase_fam"/>
</dbReference>
<accession>A0AB34FX23</accession>
<evidence type="ECO:0000259" key="8">
    <source>
        <dbReference type="Pfam" id="PF00248"/>
    </source>
</evidence>
<comment type="caution">
    <text evidence="12">The sequence shown here is derived from an EMBL/GenBank/DDBJ whole genome shotgun (WGS) entry which is preliminary data.</text>
</comment>
<dbReference type="SUPFAM" id="SSF51430">
    <property type="entry name" value="NAD(P)-linked oxidoreductase"/>
    <property type="match status" value="1"/>
</dbReference>
<gene>
    <name evidence="12" type="ORF">O9K51_04613</name>
</gene>
<dbReference type="Pfam" id="PF07732">
    <property type="entry name" value="Cu-oxidase_3"/>
    <property type="match status" value="1"/>
</dbReference>
<comment type="similarity">
    <text evidence="1">Belongs to the multicopper oxidase family.</text>
</comment>
<feature type="region of interest" description="Disordered" evidence="7">
    <location>
        <begin position="833"/>
        <end position="867"/>
    </location>
</feature>
<feature type="compositionally biased region" description="Gly residues" evidence="7">
    <location>
        <begin position="833"/>
        <end position="843"/>
    </location>
</feature>
<dbReference type="Gene3D" id="3.20.20.100">
    <property type="entry name" value="NADP-dependent oxidoreductase domain"/>
    <property type="match status" value="1"/>
</dbReference>
<dbReference type="InterPro" id="IPR011707">
    <property type="entry name" value="Cu-oxidase-like_N"/>
</dbReference>
<proteinExistence type="inferred from homology"/>
<dbReference type="Pfam" id="PF00394">
    <property type="entry name" value="Cu-oxidase"/>
    <property type="match status" value="1"/>
</dbReference>
<dbReference type="InterPro" id="IPR002355">
    <property type="entry name" value="Cu_oxidase_Cu_BS"/>
</dbReference>
<evidence type="ECO:0000256" key="1">
    <source>
        <dbReference type="ARBA" id="ARBA00010609"/>
    </source>
</evidence>
<feature type="domain" description="NADP-dependent oxidoreductase" evidence="8">
    <location>
        <begin position="12"/>
        <end position="311"/>
    </location>
</feature>
<keyword evidence="4" id="KW-0560">Oxidoreductase</keyword>
<dbReference type="Pfam" id="PF07731">
    <property type="entry name" value="Cu-oxidase_2"/>
    <property type="match status" value="1"/>
</dbReference>
<reference evidence="12" key="1">
    <citation type="submission" date="2023-01" db="EMBL/GenBank/DDBJ databases">
        <title>The growth and conidiation of Purpureocillium lavendulum are regulated by nitrogen source and histone H3K14 acetylation.</title>
        <authorList>
            <person name="Tang P."/>
            <person name="Han J."/>
            <person name="Zhang C."/>
            <person name="Tang P."/>
            <person name="Qi F."/>
            <person name="Zhang K."/>
            <person name="Liang L."/>
        </authorList>
    </citation>
    <scope>NUCLEOTIDE SEQUENCE</scope>
    <source>
        <strain evidence="12">YMF1.00683</strain>
    </source>
</reference>
<name>A0AB34FX23_9HYPO</name>
<keyword evidence="3" id="KW-0732">Signal</keyword>
<protein>
    <submittedName>
        <fullName evidence="12">RTA1 domain protein</fullName>
    </submittedName>
</protein>
<dbReference type="Pfam" id="PF00248">
    <property type="entry name" value="Aldo_ket_red"/>
    <property type="match status" value="1"/>
</dbReference>
<dbReference type="Proteomes" id="UP001163105">
    <property type="component" value="Unassembled WGS sequence"/>
</dbReference>
<feature type="compositionally biased region" description="Low complexity" evidence="7">
    <location>
        <begin position="844"/>
        <end position="854"/>
    </location>
</feature>
<evidence type="ECO:0000256" key="4">
    <source>
        <dbReference type="ARBA" id="ARBA00023002"/>
    </source>
</evidence>
<evidence type="ECO:0000259" key="10">
    <source>
        <dbReference type="Pfam" id="PF07731"/>
    </source>
</evidence>
<evidence type="ECO:0000313" key="13">
    <source>
        <dbReference type="Proteomes" id="UP001163105"/>
    </source>
</evidence>
<evidence type="ECO:0000256" key="7">
    <source>
        <dbReference type="SAM" id="MobiDB-lite"/>
    </source>
</evidence>
<dbReference type="PANTHER" id="PTHR11709:SF394">
    <property type="entry name" value="FI03373P-RELATED"/>
    <property type="match status" value="1"/>
</dbReference>
<dbReference type="InterPro" id="IPR011706">
    <property type="entry name" value="Cu-oxidase_C"/>
</dbReference>
<feature type="domain" description="Plastocyanin-like" evidence="10">
    <location>
        <begin position="758"/>
        <end position="921"/>
    </location>
</feature>